<dbReference type="EnsemblPlants" id="OB06G30150.1">
    <property type="protein sequence ID" value="OB06G30150.1"/>
    <property type="gene ID" value="OB06G30150"/>
</dbReference>
<dbReference type="OMA" id="RWPARSK"/>
<proteinExistence type="predicted"/>
<dbReference type="AlphaFoldDB" id="J3MG71"/>
<reference evidence="1" key="2">
    <citation type="submission" date="2013-04" db="UniProtKB">
        <authorList>
            <consortium name="EnsemblPlants"/>
        </authorList>
    </citation>
    <scope>IDENTIFICATION</scope>
</reference>
<protein>
    <submittedName>
        <fullName evidence="1">Uncharacterized protein</fullName>
    </submittedName>
</protein>
<dbReference type="Gramene" id="OB06G30150.1">
    <property type="protein sequence ID" value="OB06G30150.1"/>
    <property type="gene ID" value="OB06G30150"/>
</dbReference>
<dbReference type="Proteomes" id="UP000006038">
    <property type="component" value="Chromosome 6"/>
</dbReference>
<sequence length="63" mass="6921">RRAQQRELVTRAGAVRWLGRCRTAAGLGRLCSRWPARFQVAAGPAGLERKLWAPRVPRAAGIA</sequence>
<accession>J3MG71</accession>
<evidence type="ECO:0000313" key="1">
    <source>
        <dbReference type="EnsemblPlants" id="OB06G30150.1"/>
    </source>
</evidence>
<reference evidence="1" key="1">
    <citation type="journal article" date="2013" name="Nat. Commun.">
        <title>Whole-genome sequencing of Oryza brachyantha reveals mechanisms underlying Oryza genome evolution.</title>
        <authorList>
            <person name="Chen J."/>
            <person name="Huang Q."/>
            <person name="Gao D."/>
            <person name="Wang J."/>
            <person name="Lang Y."/>
            <person name="Liu T."/>
            <person name="Li B."/>
            <person name="Bai Z."/>
            <person name="Luis Goicoechea J."/>
            <person name="Liang C."/>
            <person name="Chen C."/>
            <person name="Zhang W."/>
            <person name="Sun S."/>
            <person name="Liao Y."/>
            <person name="Zhang X."/>
            <person name="Yang L."/>
            <person name="Song C."/>
            <person name="Wang M."/>
            <person name="Shi J."/>
            <person name="Liu G."/>
            <person name="Liu J."/>
            <person name="Zhou H."/>
            <person name="Zhou W."/>
            <person name="Yu Q."/>
            <person name="An N."/>
            <person name="Chen Y."/>
            <person name="Cai Q."/>
            <person name="Wang B."/>
            <person name="Liu B."/>
            <person name="Min J."/>
            <person name="Huang Y."/>
            <person name="Wu H."/>
            <person name="Li Z."/>
            <person name="Zhang Y."/>
            <person name="Yin Y."/>
            <person name="Song W."/>
            <person name="Jiang J."/>
            <person name="Jackson S.A."/>
            <person name="Wing R.A."/>
            <person name="Wang J."/>
            <person name="Chen M."/>
        </authorList>
    </citation>
    <scope>NUCLEOTIDE SEQUENCE [LARGE SCALE GENOMIC DNA]</scope>
    <source>
        <strain evidence="1">cv. IRGC 101232</strain>
    </source>
</reference>
<keyword evidence="2" id="KW-1185">Reference proteome</keyword>
<name>J3MG71_ORYBR</name>
<organism evidence="1">
    <name type="scientific">Oryza brachyantha</name>
    <name type="common">malo sina</name>
    <dbReference type="NCBI Taxonomy" id="4533"/>
    <lineage>
        <taxon>Eukaryota</taxon>
        <taxon>Viridiplantae</taxon>
        <taxon>Streptophyta</taxon>
        <taxon>Embryophyta</taxon>
        <taxon>Tracheophyta</taxon>
        <taxon>Spermatophyta</taxon>
        <taxon>Magnoliopsida</taxon>
        <taxon>Liliopsida</taxon>
        <taxon>Poales</taxon>
        <taxon>Poaceae</taxon>
        <taxon>BOP clade</taxon>
        <taxon>Oryzoideae</taxon>
        <taxon>Oryzeae</taxon>
        <taxon>Oryzinae</taxon>
        <taxon>Oryza</taxon>
    </lineage>
</organism>
<evidence type="ECO:0000313" key="2">
    <source>
        <dbReference type="Proteomes" id="UP000006038"/>
    </source>
</evidence>
<dbReference type="HOGENOM" id="CLU_2892720_0_0_1"/>